<evidence type="ECO:0000313" key="2">
    <source>
        <dbReference type="Proteomes" id="UP000249467"/>
    </source>
</evidence>
<dbReference type="AlphaFoldDB" id="A0A2W4W5F6"/>
<accession>A0A2W4W5F6</accession>
<proteinExistence type="predicted"/>
<name>A0A2W4W5F6_9CYAN</name>
<sequence>MTVNPAKAETKLEAIHPANGWILRTAQYALTLEPKDGVILECLSSGVSNLNNVFRPLGLGSPNTNHNYYVNCDLYGRSGRDSSQKSPLLTPVNSENSWLLQYANYRLKLPSDAGVLVFCKMGEPRINRVFQKLADGNFATQPYDYIRCGEWHSF</sequence>
<reference evidence="1 2" key="2">
    <citation type="submission" date="2018-06" db="EMBL/GenBank/DDBJ databases">
        <title>Metagenomic assembly of (sub)arctic Cyanobacteria and their associated microbiome from non-axenic cultures.</title>
        <authorList>
            <person name="Baurain D."/>
        </authorList>
    </citation>
    <scope>NUCLEOTIDE SEQUENCE [LARGE SCALE GENOMIC DNA]</scope>
    <source>
        <strain evidence="1">ULC066bin1</strain>
    </source>
</reference>
<evidence type="ECO:0000313" key="1">
    <source>
        <dbReference type="EMBL" id="PZO38647.1"/>
    </source>
</evidence>
<protein>
    <submittedName>
        <fullName evidence="1">Uncharacterized protein</fullName>
    </submittedName>
</protein>
<organism evidence="1 2">
    <name type="scientific">Pseudanabaena frigida</name>
    <dbReference type="NCBI Taxonomy" id="945775"/>
    <lineage>
        <taxon>Bacteria</taxon>
        <taxon>Bacillati</taxon>
        <taxon>Cyanobacteriota</taxon>
        <taxon>Cyanophyceae</taxon>
        <taxon>Pseudanabaenales</taxon>
        <taxon>Pseudanabaenaceae</taxon>
        <taxon>Pseudanabaena</taxon>
    </lineage>
</organism>
<gene>
    <name evidence="1" type="ORF">DCF19_15705</name>
</gene>
<reference evidence="1 2" key="1">
    <citation type="submission" date="2018-04" db="EMBL/GenBank/DDBJ databases">
        <authorList>
            <person name="Go L.Y."/>
            <person name="Mitchell J.A."/>
        </authorList>
    </citation>
    <scope>NUCLEOTIDE SEQUENCE [LARGE SCALE GENOMIC DNA]</scope>
    <source>
        <strain evidence="1">ULC066bin1</strain>
    </source>
</reference>
<comment type="caution">
    <text evidence="1">The sequence shown here is derived from an EMBL/GenBank/DDBJ whole genome shotgun (WGS) entry which is preliminary data.</text>
</comment>
<dbReference type="Proteomes" id="UP000249467">
    <property type="component" value="Unassembled WGS sequence"/>
</dbReference>
<dbReference type="EMBL" id="QBML01000022">
    <property type="protein sequence ID" value="PZO38647.1"/>
    <property type="molecule type" value="Genomic_DNA"/>
</dbReference>